<comment type="caution">
    <text evidence="1">The sequence shown here is derived from an EMBL/GenBank/DDBJ whole genome shotgun (WGS) entry which is preliminary data.</text>
</comment>
<dbReference type="EMBL" id="AAGTQF010000214">
    <property type="protein sequence ID" value="EBR8575446.1"/>
    <property type="molecule type" value="Genomic_DNA"/>
</dbReference>
<dbReference type="Proteomes" id="UP000839708">
    <property type="component" value="Unassembled WGS sequence"/>
</dbReference>
<organism evidence="1">
    <name type="scientific">Salmonella enterica subsp. enterica serovar Java</name>
    <dbReference type="NCBI Taxonomy" id="224729"/>
    <lineage>
        <taxon>Bacteria</taxon>
        <taxon>Pseudomonadati</taxon>
        <taxon>Pseudomonadota</taxon>
        <taxon>Gammaproteobacteria</taxon>
        <taxon>Enterobacterales</taxon>
        <taxon>Enterobacteriaceae</taxon>
        <taxon>Salmonella</taxon>
    </lineage>
</organism>
<protein>
    <submittedName>
        <fullName evidence="1">Uncharacterized protein</fullName>
    </submittedName>
</protein>
<dbReference type="AlphaFoldDB" id="A0A5U8KE51"/>
<name>A0A5U8KE51_SALEB</name>
<reference evidence="1" key="1">
    <citation type="submission" date="2018-06" db="EMBL/GenBank/DDBJ databases">
        <authorList>
            <person name="Ashton P.M."/>
            <person name="Dallman T."/>
            <person name="Nair S."/>
            <person name="De Pinna E."/>
            <person name="Peters T."/>
            <person name="Grant K."/>
        </authorList>
    </citation>
    <scope>NUCLEOTIDE SEQUENCE [LARGE SCALE GENOMIC DNA]</scope>
    <source>
        <strain evidence="1">498895</strain>
    </source>
</reference>
<proteinExistence type="predicted"/>
<evidence type="ECO:0000313" key="1">
    <source>
        <dbReference type="EMBL" id="EBR8575446.1"/>
    </source>
</evidence>
<sequence>MHTIHIIHTVRTVHTSSLFFRSDPEKVSYGSSILATPSGALSPQHVPPIWRHSHLYIVLFR</sequence>
<accession>A0A5U8KE51</accession>
<gene>
    <name evidence="1" type="ORF">DOV67_28910</name>
</gene>